<dbReference type="AlphaFoldDB" id="A0A849IDS2"/>
<sequence>MSILVTGGAGFVGINIAAALLQRGETVVLLDVNAPPQAAERHLRLLPGALAVETGDVRDGAATARVMERHAIRKLVHGAAVTAGPERETRQARFIADVNLSGTIETLEAAVAAGVSRVVQLGTGSVFGTTIRPGTEIIDEAETVPVPDSLYGITKYAAERTALRYREMRGLDVVVARLGVVFGPWEYETGVRDTLSIPFQLLRAAESGEVVRFRRGLPDDWVYVKDVARAVVALLDLRAAPNAVYQIATGARWSIPEWCERLKRRFPGFGYAVVEDGEPVTIGATQPSARPPFSVEWLRRDADFAAAFGPIEAFDDYLLWRDRTRAAQD</sequence>
<dbReference type="Gene3D" id="3.40.50.720">
    <property type="entry name" value="NAD(P)-binding Rossmann-like Domain"/>
    <property type="match status" value="1"/>
</dbReference>
<dbReference type="SUPFAM" id="SSF51735">
    <property type="entry name" value="NAD(P)-binding Rossmann-fold domains"/>
    <property type="match status" value="1"/>
</dbReference>
<dbReference type="RefSeq" id="WP_171219642.1">
    <property type="nucleotide sequence ID" value="NZ_JABEPP010000005.1"/>
</dbReference>
<comment type="caution">
    <text evidence="4">The sequence shown here is derived from an EMBL/GenBank/DDBJ whole genome shotgun (WGS) entry which is preliminary data.</text>
</comment>
<name>A0A849IDS2_9HYPH</name>
<evidence type="ECO:0000256" key="2">
    <source>
        <dbReference type="ARBA" id="ARBA00007637"/>
    </source>
</evidence>
<dbReference type="CDD" id="cd08946">
    <property type="entry name" value="SDR_e"/>
    <property type="match status" value="1"/>
</dbReference>
<evidence type="ECO:0000256" key="1">
    <source>
        <dbReference type="ARBA" id="ARBA00005125"/>
    </source>
</evidence>
<dbReference type="Pfam" id="PF01370">
    <property type="entry name" value="Epimerase"/>
    <property type="match status" value="1"/>
</dbReference>
<keyword evidence="5" id="KW-1185">Reference proteome</keyword>
<dbReference type="InterPro" id="IPR001509">
    <property type="entry name" value="Epimerase_deHydtase"/>
</dbReference>
<evidence type="ECO:0000313" key="4">
    <source>
        <dbReference type="EMBL" id="NNM74180.1"/>
    </source>
</evidence>
<evidence type="ECO:0000313" key="5">
    <source>
        <dbReference type="Proteomes" id="UP000564885"/>
    </source>
</evidence>
<comment type="similarity">
    <text evidence="2">Belongs to the NAD(P)-dependent epimerase/dehydratase family.</text>
</comment>
<feature type="domain" description="NAD-dependent epimerase/dehydratase" evidence="3">
    <location>
        <begin position="3"/>
        <end position="248"/>
    </location>
</feature>
<gene>
    <name evidence="4" type="ORF">HJG44_17560</name>
</gene>
<protein>
    <submittedName>
        <fullName evidence="4">NAD(P)-dependent oxidoreductase</fullName>
    </submittedName>
</protein>
<comment type="pathway">
    <text evidence="1">Bacterial outer membrane biogenesis; LPS O-antigen biosynthesis.</text>
</comment>
<reference evidence="4 5" key="1">
    <citation type="submission" date="2020-04" db="EMBL/GenBank/DDBJ databases">
        <title>Enterovirga sp. isolate from soil.</title>
        <authorList>
            <person name="Chea S."/>
            <person name="Kim D.-U."/>
        </authorList>
    </citation>
    <scope>NUCLEOTIDE SEQUENCE [LARGE SCALE GENOMIC DNA]</scope>
    <source>
        <strain evidence="4 5">DB1703</strain>
    </source>
</reference>
<organism evidence="4 5">
    <name type="scientific">Enterovirga aerilata</name>
    <dbReference type="NCBI Taxonomy" id="2730920"/>
    <lineage>
        <taxon>Bacteria</taxon>
        <taxon>Pseudomonadati</taxon>
        <taxon>Pseudomonadota</taxon>
        <taxon>Alphaproteobacteria</taxon>
        <taxon>Hyphomicrobiales</taxon>
        <taxon>Methylobacteriaceae</taxon>
        <taxon>Enterovirga</taxon>
    </lineage>
</organism>
<dbReference type="EMBL" id="JABEPP010000005">
    <property type="protein sequence ID" value="NNM74180.1"/>
    <property type="molecule type" value="Genomic_DNA"/>
</dbReference>
<dbReference type="InterPro" id="IPR036291">
    <property type="entry name" value="NAD(P)-bd_dom_sf"/>
</dbReference>
<dbReference type="PANTHER" id="PTHR43000">
    <property type="entry name" value="DTDP-D-GLUCOSE 4,6-DEHYDRATASE-RELATED"/>
    <property type="match status" value="1"/>
</dbReference>
<accession>A0A849IDS2</accession>
<evidence type="ECO:0000259" key="3">
    <source>
        <dbReference type="Pfam" id="PF01370"/>
    </source>
</evidence>
<proteinExistence type="inferred from homology"/>
<dbReference type="Proteomes" id="UP000564885">
    <property type="component" value="Unassembled WGS sequence"/>
</dbReference>